<evidence type="ECO:0000256" key="2">
    <source>
        <dbReference type="ARBA" id="ARBA00022559"/>
    </source>
</evidence>
<sequence length="160" mass="18348">MAIYDFELTEMSGQRIKLSSYQGKVILIVNTASKCGFAPQLEELEMLYQQYHGLGLEIIGIPSNQFHQELATNEETNDYCRLHFGVTFPMTQQVRVNGADADPLFVYLKKVSGKGPIKWNFTKFLIDREGKLFKRYAPMTRPKSFETTIQELLTDQKNAV</sequence>
<dbReference type="Proteomes" id="UP000295681">
    <property type="component" value="Unassembled WGS sequence"/>
</dbReference>
<dbReference type="Pfam" id="PF00255">
    <property type="entry name" value="GSHPx"/>
    <property type="match status" value="1"/>
</dbReference>
<dbReference type="PRINTS" id="PR01011">
    <property type="entry name" value="GLUTPROXDASE"/>
</dbReference>
<feature type="active site" evidence="4">
    <location>
        <position position="35"/>
    </location>
</feature>
<keyword evidence="2 5" id="KW-0575">Peroxidase</keyword>
<dbReference type="PANTHER" id="PTHR11592">
    <property type="entry name" value="GLUTATHIONE PEROXIDASE"/>
    <property type="match status" value="1"/>
</dbReference>
<dbReference type="RefSeq" id="WP_133264286.1">
    <property type="nucleotide sequence ID" value="NZ_JAGYGP010000002.1"/>
</dbReference>
<dbReference type="PROSITE" id="PS00460">
    <property type="entry name" value="GLUTATHIONE_PEROXID_1"/>
    <property type="match status" value="1"/>
</dbReference>
<dbReference type="EMBL" id="PUFI01000009">
    <property type="protein sequence ID" value="TDG68826.1"/>
    <property type="molecule type" value="Genomic_DNA"/>
</dbReference>
<evidence type="ECO:0000256" key="5">
    <source>
        <dbReference type="RuleBase" id="RU000499"/>
    </source>
</evidence>
<comment type="similarity">
    <text evidence="1 5">Belongs to the glutathione peroxidase family.</text>
</comment>
<proteinExistence type="inferred from homology"/>
<dbReference type="AlphaFoldDB" id="A0A4R5N9K5"/>
<dbReference type="GO" id="GO:0004601">
    <property type="term" value="F:peroxidase activity"/>
    <property type="evidence" value="ECO:0007669"/>
    <property type="project" value="UniProtKB-KW"/>
</dbReference>
<reference evidence="6 7" key="1">
    <citation type="journal article" date="2019" name="Appl. Microbiol. Biotechnol.">
        <title>Uncovering carbohydrate metabolism through a genotype-phenotype association study of 56 lactic acid bacteria genomes.</title>
        <authorList>
            <person name="Buron-Moles G."/>
            <person name="Chailyan A."/>
            <person name="Dolejs I."/>
            <person name="Forster J."/>
            <person name="Miks M.H."/>
        </authorList>
    </citation>
    <scope>NUCLEOTIDE SEQUENCE [LARGE SCALE GENOMIC DNA]</scope>
    <source>
        <strain evidence="6 7">ATCC 700006</strain>
    </source>
</reference>
<dbReference type="InterPro" id="IPR036249">
    <property type="entry name" value="Thioredoxin-like_sf"/>
</dbReference>
<dbReference type="InterPro" id="IPR029759">
    <property type="entry name" value="GPX_AS"/>
</dbReference>
<keyword evidence="7" id="KW-1185">Reference proteome</keyword>
<dbReference type="CDD" id="cd00340">
    <property type="entry name" value="GSH_Peroxidase"/>
    <property type="match status" value="1"/>
</dbReference>
<gene>
    <name evidence="6" type="ORF">C5L23_000745</name>
</gene>
<comment type="caution">
    <text evidence="6">The sequence shown here is derived from an EMBL/GenBank/DDBJ whole genome shotgun (WGS) entry which is preliminary data.</text>
</comment>
<organism evidence="6 7">
    <name type="scientific">Leuconostoc fallax</name>
    <dbReference type="NCBI Taxonomy" id="1251"/>
    <lineage>
        <taxon>Bacteria</taxon>
        <taxon>Bacillati</taxon>
        <taxon>Bacillota</taxon>
        <taxon>Bacilli</taxon>
        <taxon>Lactobacillales</taxon>
        <taxon>Lactobacillaceae</taxon>
        <taxon>Leuconostoc</taxon>
    </lineage>
</organism>
<dbReference type="Gene3D" id="3.40.30.10">
    <property type="entry name" value="Glutaredoxin"/>
    <property type="match status" value="1"/>
</dbReference>
<keyword evidence="3 5" id="KW-0560">Oxidoreductase</keyword>
<evidence type="ECO:0000256" key="4">
    <source>
        <dbReference type="PIRSR" id="PIRSR000303-1"/>
    </source>
</evidence>
<dbReference type="PIRSF" id="PIRSF000303">
    <property type="entry name" value="Glutathion_perox"/>
    <property type="match status" value="1"/>
</dbReference>
<dbReference type="SUPFAM" id="SSF52833">
    <property type="entry name" value="Thioredoxin-like"/>
    <property type="match status" value="1"/>
</dbReference>
<name>A0A4R5N9K5_9LACO</name>
<evidence type="ECO:0000256" key="3">
    <source>
        <dbReference type="ARBA" id="ARBA00023002"/>
    </source>
</evidence>
<dbReference type="InterPro" id="IPR000889">
    <property type="entry name" value="Glutathione_peroxidase"/>
</dbReference>
<evidence type="ECO:0000313" key="6">
    <source>
        <dbReference type="EMBL" id="TDG68826.1"/>
    </source>
</evidence>
<dbReference type="GO" id="GO:0034599">
    <property type="term" value="P:cellular response to oxidative stress"/>
    <property type="evidence" value="ECO:0007669"/>
    <property type="project" value="TreeGrafter"/>
</dbReference>
<dbReference type="PANTHER" id="PTHR11592:SF78">
    <property type="entry name" value="GLUTATHIONE PEROXIDASE"/>
    <property type="match status" value="1"/>
</dbReference>
<protein>
    <recommendedName>
        <fullName evidence="5">Glutathione peroxidase</fullName>
    </recommendedName>
</protein>
<evidence type="ECO:0000256" key="1">
    <source>
        <dbReference type="ARBA" id="ARBA00006926"/>
    </source>
</evidence>
<evidence type="ECO:0000313" key="7">
    <source>
        <dbReference type="Proteomes" id="UP000295681"/>
    </source>
</evidence>
<dbReference type="STRING" id="907931.GCA_000165675_00654"/>
<accession>A0A4R5N9K5</accession>
<dbReference type="PROSITE" id="PS51355">
    <property type="entry name" value="GLUTATHIONE_PEROXID_3"/>
    <property type="match status" value="1"/>
</dbReference>